<dbReference type="Gene3D" id="2.40.30.170">
    <property type="match status" value="1"/>
</dbReference>
<dbReference type="PANTHER" id="PTHR30469:SF33">
    <property type="entry name" value="SLR1207 PROTEIN"/>
    <property type="match status" value="1"/>
</dbReference>
<evidence type="ECO:0000259" key="6">
    <source>
        <dbReference type="Pfam" id="PF25954"/>
    </source>
</evidence>
<gene>
    <name evidence="8" type="ORF">GTO91_15190</name>
</gene>
<proteinExistence type="inferred from homology"/>
<feature type="coiled-coil region" evidence="2">
    <location>
        <begin position="122"/>
        <end position="156"/>
    </location>
</feature>
<dbReference type="RefSeq" id="WP_161259579.1">
    <property type="nucleotide sequence ID" value="NZ_WXEY01000024.1"/>
</dbReference>
<feature type="domain" description="YknX-like C-terminal permuted SH3-like" evidence="7">
    <location>
        <begin position="347"/>
        <end position="415"/>
    </location>
</feature>
<evidence type="ECO:0000259" key="5">
    <source>
        <dbReference type="Pfam" id="PF25917"/>
    </source>
</evidence>
<feature type="signal peptide" evidence="4">
    <location>
        <begin position="1"/>
        <end position="26"/>
    </location>
</feature>
<dbReference type="InterPro" id="IPR006143">
    <property type="entry name" value="RND_pump_MFP"/>
</dbReference>
<keyword evidence="9" id="KW-1185">Reference proteome</keyword>
<evidence type="ECO:0000256" key="1">
    <source>
        <dbReference type="ARBA" id="ARBA00009477"/>
    </source>
</evidence>
<dbReference type="AlphaFoldDB" id="A0A845L710"/>
<dbReference type="Pfam" id="PF25917">
    <property type="entry name" value="BSH_RND"/>
    <property type="match status" value="1"/>
</dbReference>
<evidence type="ECO:0000313" key="8">
    <source>
        <dbReference type="EMBL" id="MZP31059.1"/>
    </source>
</evidence>
<organism evidence="8 9">
    <name type="scientific">Heliomicrobium undosum</name>
    <dbReference type="NCBI Taxonomy" id="121734"/>
    <lineage>
        <taxon>Bacteria</taxon>
        <taxon>Bacillati</taxon>
        <taxon>Bacillota</taxon>
        <taxon>Clostridia</taxon>
        <taxon>Eubacteriales</taxon>
        <taxon>Heliobacteriaceae</taxon>
        <taxon>Heliomicrobium</taxon>
    </lineage>
</organism>
<dbReference type="Proteomes" id="UP000463470">
    <property type="component" value="Unassembled WGS sequence"/>
</dbReference>
<feature type="chain" id="PRO_5032775452" evidence="4">
    <location>
        <begin position="27"/>
        <end position="428"/>
    </location>
</feature>
<evidence type="ECO:0000256" key="3">
    <source>
        <dbReference type="SAM" id="MobiDB-lite"/>
    </source>
</evidence>
<name>A0A845L710_9FIRM</name>
<feature type="domain" description="CusB-like beta-barrel" evidence="6">
    <location>
        <begin position="262"/>
        <end position="342"/>
    </location>
</feature>
<dbReference type="Gene3D" id="2.40.50.100">
    <property type="match status" value="2"/>
</dbReference>
<comment type="similarity">
    <text evidence="1">Belongs to the membrane fusion protein (MFP) (TC 8.A.1) family.</text>
</comment>
<feature type="region of interest" description="Disordered" evidence="3">
    <location>
        <begin position="305"/>
        <end position="332"/>
    </location>
</feature>
<keyword evidence="2" id="KW-0175">Coiled coil</keyword>
<protein>
    <submittedName>
        <fullName evidence="8">Efflux RND transporter periplasmic adaptor subunit</fullName>
    </submittedName>
</protein>
<dbReference type="Pfam" id="PF25954">
    <property type="entry name" value="Beta-barrel_RND_2"/>
    <property type="match status" value="1"/>
</dbReference>
<reference evidence="8 9" key="1">
    <citation type="submission" date="2020-01" db="EMBL/GenBank/DDBJ databases">
        <title>Whole-genome sequence of Heliobacterium undosum DSM 13378.</title>
        <authorList>
            <person name="Kyndt J.A."/>
            <person name="Meyer T.E."/>
        </authorList>
    </citation>
    <scope>NUCLEOTIDE SEQUENCE [LARGE SCALE GENOMIC DNA]</scope>
    <source>
        <strain evidence="8 9">DSM 13378</strain>
    </source>
</reference>
<accession>A0A845L710</accession>
<evidence type="ECO:0000313" key="9">
    <source>
        <dbReference type="Proteomes" id="UP000463470"/>
    </source>
</evidence>
<dbReference type="GO" id="GO:0015562">
    <property type="term" value="F:efflux transmembrane transporter activity"/>
    <property type="evidence" value="ECO:0007669"/>
    <property type="project" value="TreeGrafter"/>
</dbReference>
<comment type="caution">
    <text evidence="8">The sequence shown here is derived from an EMBL/GenBank/DDBJ whole genome shotgun (WGS) entry which is preliminary data.</text>
</comment>
<keyword evidence="4" id="KW-0732">Signal</keyword>
<dbReference type="Pfam" id="PF25989">
    <property type="entry name" value="YknX_C"/>
    <property type="match status" value="1"/>
</dbReference>
<dbReference type="SUPFAM" id="SSF111369">
    <property type="entry name" value="HlyD-like secretion proteins"/>
    <property type="match status" value="2"/>
</dbReference>
<evidence type="ECO:0000256" key="4">
    <source>
        <dbReference type="SAM" id="SignalP"/>
    </source>
</evidence>
<dbReference type="InterPro" id="IPR058792">
    <property type="entry name" value="Beta-barrel_RND_2"/>
</dbReference>
<dbReference type="Gene3D" id="2.40.420.20">
    <property type="match status" value="1"/>
</dbReference>
<dbReference type="PANTHER" id="PTHR30469">
    <property type="entry name" value="MULTIDRUG RESISTANCE PROTEIN MDTA"/>
    <property type="match status" value="1"/>
</dbReference>
<feature type="domain" description="Multidrug resistance protein MdtA-like barrel-sandwich hybrid" evidence="5">
    <location>
        <begin position="66"/>
        <end position="246"/>
    </location>
</feature>
<dbReference type="GO" id="GO:1990281">
    <property type="term" value="C:efflux pump complex"/>
    <property type="evidence" value="ECO:0007669"/>
    <property type="project" value="TreeGrafter"/>
</dbReference>
<dbReference type="InterPro" id="IPR058637">
    <property type="entry name" value="YknX-like_C"/>
</dbReference>
<dbReference type="InterPro" id="IPR058625">
    <property type="entry name" value="MdtA-like_BSH"/>
</dbReference>
<dbReference type="OrthoDB" id="1803934at2"/>
<dbReference type="NCBIfam" id="TIGR01730">
    <property type="entry name" value="RND_mfp"/>
    <property type="match status" value="1"/>
</dbReference>
<sequence>MQSLWKRRKKWIAAALVVAVAGGAWAALRPAKGPAGVPVSVREVTSGDLEVSVVVSGKIEPYAKENVTARVRGRLVKVLVEAGQMVKAGDVLALIDKEDLVRKESDARVNLEVEQLSLDKSRKTAEYELAKARETAEQSRKKMDLEKKNLDRVQALYDSGAATQKEREEALHTYEDAAAQHRNDLRRVESIETNDLGTEIKLREAQIRLKRQEWETSARDLDESAVKAPMDGMVLEVPVDPGDYIAPETKIAVLGRTDRLKIKADVSEADLPLINAGMAAQVTGPALGDQKLSGKVTVISPQAVTKEKEQTERTTVPVTVEADNPGGAGRPGTNVDLRIQAARLTGVLTAPHEAIRESRSGKETLVVRDGKVALCPVETGMANDMVIEVKSGVQAGDLLILNPPEDLQEGTPVAVLPVGARPPSLGVR</sequence>
<evidence type="ECO:0000259" key="7">
    <source>
        <dbReference type="Pfam" id="PF25989"/>
    </source>
</evidence>
<dbReference type="EMBL" id="WXEY01000024">
    <property type="protein sequence ID" value="MZP31059.1"/>
    <property type="molecule type" value="Genomic_DNA"/>
</dbReference>
<evidence type="ECO:0000256" key="2">
    <source>
        <dbReference type="SAM" id="Coils"/>
    </source>
</evidence>